<evidence type="ECO:0000313" key="2">
    <source>
        <dbReference type="Proteomes" id="UP000250266"/>
    </source>
</evidence>
<name>A0A8E2J820_9PEZI</name>
<dbReference type="OrthoDB" id="3764736at2759"/>
<gene>
    <name evidence="1" type="ORF">K432DRAFT_411165</name>
</gene>
<sequence length="153" mass="17713">MSLCFLAAFETKQNGQITEKECLHHLFAHCTGVEHEEDETPGMDWKLLETDPFGYSIHCWSKRINPVNDATPFEEVFKAYRMGNIDDIKTKLDILGEEQAKFVRKSLALLAMQERRSGILRLCLHLGGFAYERYFGDEVNRVNEDHDPETFKV</sequence>
<protein>
    <submittedName>
        <fullName evidence="1">Uncharacterized protein</fullName>
    </submittedName>
</protein>
<dbReference type="AlphaFoldDB" id="A0A8E2J820"/>
<proteinExistence type="predicted"/>
<keyword evidence="2" id="KW-1185">Reference proteome</keyword>
<organism evidence="1 2">
    <name type="scientific">Lepidopterella palustris CBS 459.81</name>
    <dbReference type="NCBI Taxonomy" id="1314670"/>
    <lineage>
        <taxon>Eukaryota</taxon>
        <taxon>Fungi</taxon>
        <taxon>Dikarya</taxon>
        <taxon>Ascomycota</taxon>
        <taxon>Pezizomycotina</taxon>
        <taxon>Dothideomycetes</taxon>
        <taxon>Pleosporomycetidae</taxon>
        <taxon>Mytilinidiales</taxon>
        <taxon>Argynnaceae</taxon>
        <taxon>Lepidopterella</taxon>
    </lineage>
</organism>
<evidence type="ECO:0000313" key="1">
    <source>
        <dbReference type="EMBL" id="OCK72959.1"/>
    </source>
</evidence>
<accession>A0A8E2J820</accession>
<dbReference type="Proteomes" id="UP000250266">
    <property type="component" value="Unassembled WGS sequence"/>
</dbReference>
<reference evidence="1 2" key="1">
    <citation type="journal article" date="2016" name="Nat. Commun.">
        <title>Ectomycorrhizal ecology is imprinted in the genome of the dominant symbiotic fungus Cenococcum geophilum.</title>
        <authorList>
            <consortium name="DOE Joint Genome Institute"/>
            <person name="Peter M."/>
            <person name="Kohler A."/>
            <person name="Ohm R.A."/>
            <person name="Kuo A."/>
            <person name="Krutzmann J."/>
            <person name="Morin E."/>
            <person name="Arend M."/>
            <person name="Barry K.W."/>
            <person name="Binder M."/>
            <person name="Choi C."/>
            <person name="Clum A."/>
            <person name="Copeland A."/>
            <person name="Grisel N."/>
            <person name="Haridas S."/>
            <person name="Kipfer T."/>
            <person name="LaButti K."/>
            <person name="Lindquist E."/>
            <person name="Lipzen A."/>
            <person name="Maire R."/>
            <person name="Meier B."/>
            <person name="Mihaltcheva S."/>
            <person name="Molinier V."/>
            <person name="Murat C."/>
            <person name="Poggeler S."/>
            <person name="Quandt C.A."/>
            <person name="Sperisen C."/>
            <person name="Tritt A."/>
            <person name="Tisserant E."/>
            <person name="Crous P.W."/>
            <person name="Henrissat B."/>
            <person name="Nehls U."/>
            <person name="Egli S."/>
            <person name="Spatafora J.W."/>
            <person name="Grigoriev I.V."/>
            <person name="Martin F.M."/>
        </authorList>
    </citation>
    <scope>NUCLEOTIDE SEQUENCE [LARGE SCALE GENOMIC DNA]</scope>
    <source>
        <strain evidence="1 2">CBS 459.81</strain>
    </source>
</reference>
<dbReference type="EMBL" id="KV746120">
    <property type="protein sequence ID" value="OCK72959.1"/>
    <property type="molecule type" value="Genomic_DNA"/>
</dbReference>